<protein>
    <submittedName>
        <fullName evidence="1">Uncharacterized protein</fullName>
    </submittedName>
</protein>
<name>A0ABN0FKE5_9BURK</name>
<accession>A0ABN0FKE5</accession>
<evidence type="ECO:0000313" key="2">
    <source>
        <dbReference type="Proteomes" id="UP000004980"/>
    </source>
</evidence>
<keyword evidence="2" id="KW-1185">Reference proteome</keyword>
<comment type="caution">
    <text evidence="1">The sequence shown here is derived from an EMBL/GenBank/DDBJ whole genome shotgun (WGS) entry which is preliminary data.</text>
</comment>
<evidence type="ECO:0000313" key="1">
    <source>
        <dbReference type="EMBL" id="EIM99252.1"/>
    </source>
</evidence>
<sequence length="110" mass="12655">MSNDLAVVAAEIVALIKALELEKARRLAMERRREAVVREFGARQKSVHELTLAIVEAKRQRERVMRTVDDLPQAQRLFAKAQVEAICRELFDAEISGWTTRKRELSRPGR</sequence>
<dbReference type="RefSeq" id="WP_007583975.1">
    <property type="nucleotide sequence ID" value="NZ_AKAU01000103.1"/>
</dbReference>
<proteinExistence type="predicted"/>
<dbReference type="Proteomes" id="UP000004980">
    <property type="component" value="Unassembled WGS sequence"/>
</dbReference>
<organism evidence="1 2">
    <name type="scientific">Paraburkholderia hospita</name>
    <dbReference type="NCBI Taxonomy" id="169430"/>
    <lineage>
        <taxon>Bacteria</taxon>
        <taxon>Pseudomonadati</taxon>
        <taxon>Pseudomonadota</taxon>
        <taxon>Betaproteobacteria</taxon>
        <taxon>Burkholderiales</taxon>
        <taxon>Burkholderiaceae</taxon>
        <taxon>Paraburkholderia</taxon>
    </lineage>
</organism>
<gene>
    <name evidence="1" type="ORF">WQE_19889</name>
</gene>
<reference evidence="1 2" key="1">
    <citation type="journal article" date="2012" name="J. Bacteriol.">
        <title>Draft Genome Sequence of the Soil Bacterium Burkholderia terrae Strain BS001, Which Interacts with Fungal Surface Structures.</title>
        <authorList>
            <person name="Nazir R."/>
            <person name="Hansen M.A."/>
            <person name="Sorensen S."/>
            <person name="van Elsas J.D."/>
        </authorList>
    </citation>
    <scope>NUCLEOTIDE SEQUENCE [LARGE SCALE GENOMIC DNA]</scope>
    <source>
        <strain evidence="1 2">BS001</strain>
    </source>
</reference>
<dbReference type="EMBL" id="AKAU01000103">
    <property type="protein sequence ID" value="EIM99252.1"/>
    <property type="molecule type" value="Genomic_DNA"/>
</dbReference>